<comment type="caution">
    <text evidence="2">The sequence shown here is derived from an EMBL/GenBank/DDBJ whole genome shotgun (WGS) entry which is preliminary data.</text>
</comment>
<feature type="region of interest" description="Disordered" evidence="1">
    <location>
        <begin position="1"/>
        <end position="53"/>
    </location>
</feature>
<keyword evidence="3" id="KW-1185">Reference proteome</keyword>
<evidence type="ECO:0000256" key="1">
    <source>
        <dbReference type="SAM" id="MobiDB-lite"/>
    </source>
</evidence>
<evidence type="ECO:0000313" key="3">
    <source>
        <dbReference type="Proteomes" id="UP000275408"/>
    </source>
</evidence>
<sequence length="1124" mass="127438">MSCNEKNNKRRKKRSKQSTETDTHVPKSLETRELQNNSSRDDDSPKAGTPTIDGERCLLCHKERYERNKKGELTKSSTQTSNPNGTSVSQVPLWVCPECRRSIEEEERRAAMEPSIPVQDFKEKPSLNLTLSITTKPFEQQSKCFHQNCSRSSVKQDTIKAAEIKEKERQQLRCCWGEVKNIVRCIYREAGTSLADGEETVKNSLDENRLRFKVDKLLKSDPAQLFEKLEIQAREYVREVKVRLVKYLTSCPLSPNHAKEFFTMLLDEYQALSKAFDILRPFFSKLDVDHLKEFGLNWDLLHKHLFYTEIYRDPAVYGNLPGLITQLRLGAVAKENFHQDTFPNLLHRHKDIAIMVIDVKKDLDLADVYLNFTDDLTEIEFSWKESERAFKFYKEKQAELREKTGIPKVEWEDDSTGVEWKNRIVLGSKKLTQQKCHCGHCSVPSLPLNSPVPSIPPFKTASSHTKPCGNHISAAVSTHNTAGSRMQWTNPVSVPNFSPHLLVANDLHSIPPSQLLPPPPLMMNGGANLCQCSACSGTTGYREGVKSTEQHTSGSKMAECQCSKCPYHGVKDQETRLKAENKNFTTHPFPAVHASSPNNNPIHSNYFHPHHGKPLPATSLHLSEIHRQDLHSFLPDSLRHVNHNGYHDSPDGCTELDDGNNSSSDINSDYDDDDDDVDDDDDDVSSCSPRRTSQSSGRTFYMQRRMYIDGLGLDVPPGSPSSVRSSGDGSSCDTPPVNQCTSSTDDGRTDRGKYCDCCYCEFFGHAAPPVAPTSRNYTEIRDKLRRRYNERQPNKPVHQNKNKNKNNKKTANATVVDHRSLDDLLTFINGQKMEEERLGAKSKAQKRARQKQKKAAEKAKQNENTNDQIDDKAPPSSPSNRGNVNGIHHNGTSDALRNKRESDATTNYQTPALNGKELQNGKPVHRGKEQEQKQLQTPDNDGKARKKRNHSNQDVTMSRQVESHENECNFGARTKTEEKAEKIRQVSGSPDRGPVSNNKHQGQEKTGGPPPQKKQGKKKKKASVDDDDVFMPREDIEKLTQMDEAERELEEFKSVDNMGRYRLVQLILILEMAFSFQILYESNTLGEKRAYSCKRQPQRASKWQEKRIFLGHALSFLDELTRPS</sequence>
<feature type="compositionally biased region" description="Basic and acidic residues" evidence="1">
    <location>
        <begin position="974"/>
        <end position="984"/>
    </location>
</feature>
<dbReference type="EMBL" id="RCHS01001103">
    <property type="protein sequence ID" value="RMX55217.1"/>
    <property type="molecule type" value="Genomic_DNA"/>
</dbReference>
<feature type="compositionally biased region" description="Basic residues" evidence="1">
    <location>
        <begin position="798"/>
        <end position="808"/>
    </location>
</feature>
<dbReference type="PANTHER" id="PTHR15109">
    <property type="entry name" value="AGAP004327-PA"/>
    <property type="match status" value="1"/>
</dbReference>
<feature type="region of interest" description="Disordered" evidence="1">
    <location>
        <begin position="593"/>
        <end position="612"/>
    </location>
</feature>
<feature type="region of interest" description="Disordered" evidence="1">
    <location>
        <begin position="787"/>
        <end position="817"/>
    </location>
</feature>
<name>A0A3M6UNE6_POCDA</name>
<reference evidence="2 3" key="1">
    <citation type="journal article" date="2018" name="Sci. Rep.">
        <title>Comparative analysis of the Pocillopora damicornis genome highlights role of immune system in coral evolution.</title>
        <authorList>
            <person name="Cunning R."/>
            <person name="Bay R.A."/>
            <person name="Gillette P."/>
            <person name="Baker A.C."/>
            <person name="Traylor-Knowles N."/>
        </authorList>
    </citation>
    <scope>NUCLEOTIDE SEQUENCE [LARGE SCALE GENOMIC DNA]</scope>
    <source>
        <strain evidence="2">RSMAS</strain>
        <tissue evidence="2">Whole animal</tissue>
    </source>
</reference>
<dbReference type="PANTHER" id="PTHR15109:SF4">
    <property type="entry name" value="FAM193 C-TERMINAL DOMAIN-CONTAINING PROTEIN"/>
    <property type="match status" value="1"/>
</dbReference>
<evidence type="ECO:0008006" key="4">
    <source>
        <dbReference type="Google" id="ProtNLM"/>
    </source>
</evidence>
<feature type="compositionally biased region" description="Low complexity" evidence="1">
    <location>
        <begin position="685"/>
        <end position="696"/>
    </location>
</feature>
<feature type="compositionally biased region" description="Low complexity" evidence="1">
    <location>
        <begin position="714"/>
        <end position="731"/>
    </location>
</feature>
<proteinExistence type="predicted"/>
<protein>
    <recommendedName>
        <fullName evidence="4">FAM193 C-terminal domain-containing protein</fullName>
    </recommendedName>
</protein>
<dbReference type="OrthoDB" id="10044608at2759"/>
<feature type="compositionally biased region" description="Basic residues" evidence="1">
    <location>
        <begin position="843"/>
        <end position="853"/>
    </location>
</feature>
<feature type="region of interest" description="Disordered" evidence="1">
    <location>
        <begin position="641"/>
        <end position="749"/>
    </location>
</feature>
<feature type="compositionally biased region" description="Basic and acidic residues" evidence="1">
    <location>
        <begin position="17"/>
        <end position="45"/>
    </location>
</feature>
<feature type="region of interest" description="Disordered" evidence="1">
    <location>
        <begin position="68"/>
        <end position="88"/>
    </location>
</feature>
<organism evidence="2 3">
    <name type="scientific">Pocillopora damicornis</name>
    <name type="common">Cauliflower coral</name>
    <name type="synonym">Millepora damicornis</name>
    <dbReference type="NCBI Taxonomy" id="46731"/>
    <lineage>
        <taxon>Eukaryota</taxon>
        <taxon>Metazoa</taxon>
        <taxon>Cnidaria</taxon>
        <taxon>Anthozoa</taxon>
        <taxon>Hexacorallia</taxon>
        <taxon>Scleractinia</taxon>
        <taxon>Astrocoeniina</taxon>
        <taxon>Pocilloporidae</taxon>
        <taxon>Pocillopora</taxon>
    </lineage>
</organism>
<accession>A0A3M6UNE6</accession>
<feature type="compositionally biased region" description="Polar residues" evidence="1">
    <location>
        <begin position="74"/>
        <end position="88"/>
    </location>
</feature>
<dbReference type="STRING" id="46731.A0A3M6UNE6"/>
<dbReference type="AlphaFoldDB" id="A0A3M6UNE6"/>
<feature type="region of interest" description="Disordered" evidence="1">
    <location>
        <begin position="836"/>
        <end position="1026"/>
    </location>
</feature>
<dbReference type="InterPro" id="IPR029717">
    <property type="entry name" value="FAM193"/>
</dbReference>
<gene>
    <name evidence="2" type="ORF">pdam_00022942</name>
</gene>
<dbReference type="Proteomes" id="UP000275408">
    <property type="component" value="Unassembled WGS sequence"/>
</dbReference>
<feature type="compositionally biased region" description="Polar residues" evidence="1">
    <location>
        <begin position="732"/>
        <end position="744"/>
    </location>
</feature>
<feature type="compositionally biased region" description="Acidic residues" evidence="1">
    <location>
        <begin position="668"/>
        <end position="684"/>
    </location>
</feature>
<evidence type="ECO:0000313" key="2">
    <source>
        <dbReference type="EMBL" id="RMX55217.1"/>
    </source>
</evidence>